<protein>
    <submittedName>
        <fullName evidence="2">Uncharacterized protein</fullName>
    </submittedName>
</protein>
<dbReference type="AlphaFoldDB" id="A0A285QGK5"/>
<evidence type="ECO:0000313" key="2">
    <source>
        <dbReference type="EMBL" id="SOB80976.1"/>
    </source>
</evidence>
<keyword evidence="1" id="KW-0812">Transmembrane</keyword>
<sequence length="54" mass="5462">MRGAQRTALSLEVGGSHFDAEVMVTPAGLLAIGALVSSILLASAVIVRAARASR</sequence>
<reference evidence="2 3" key="1">
    <citation type="submission" date="2017-07" db="EMBL/GenBank/DDBJ databases">
        <authorList>
            <person name="Sun Z.S."/>
            <person name="Albrecht U."/>
            <person name="Echele G."/>
            <person name="Lee C.C."/>
        </authorList>
    </citation>
    <scope>NUCLEOTIDE SEQUENCE [LARGE SCALE GENOMIC DNA]</scope>
    <source>
        <strain evidence="2 3">CGMCC 1.12672</strain>
    </source>
</reference>
<organism evidence="2 3">
    <name type="scientific">Sphingomonas guangdongensis</name>
    <dbReference type="NCBI Taxonomy" id="1141890"/>
    <lineage>
        <taxon>Bacteria</taxon>
        <taxon>Pseudomonadati</taxon>
        <taxon>Pseudomonadota</taxon>
        <taxon>Alphaproteobacteria</taxon>
        <taxon>Sphingomonadales</taxon>
        <taxon>Sphingomonadaceae</taxon>
        <taxon>Sphingomonas</taxon>
    </lineage>
</organism>
<accession>A0A285QGK5</accession>
<keyword evidence="1" id="KW-0472">Membrane</keyword>
<name>A0A285QGK5_9SPHN</name>
<evidence type="ECO:0000313" key="3">
    <source>
        <dbReference type="Proteomes" id="UP000219494"/>
    </source>
</evidence>
<keyword evidence="1" id="KW-1133">Transmembrane helix</keyword>
<keyword evidence="3" id="KW-1185">Reference proteome</keyword>
<dbReference type="EMBL" id="OBMI01000001">
    <property type="protein sequence ID" value="SOB80976.1"/>
    <property type="molecule type" value="Genomic_DNA"/>
</dbReference>
<dbReference type="RefSeq" id="WP_179640886.1">
    <property type="nucleotide sequence ID" value="NZ_OBMI01000001.1"/>
</dbReference>
<gene>
    <name evidence="2" type="ORF">SAMN06297144_1331</name>
</gene>
<proteinExistence type="predicted"/>
<dbReference type="Proteomes" id="UP000219494">
    <property type="component" value="Unassembled WGS sequence"/>
</dbReference>
<evidence type="ECO:0000256" key="1">
    <source>
        <dbReference type="SAM" id="Phobius"/>
    </source>
</evidence>
<feature type="transmembrane region" description="Helical" evidence="1">
    <location>
        <begin position="27"/>
        <end position="47"/>
    </location>
</feature>